<evidence type="ECO:0000256" key="1">
    <source>
        <dbReference type="ARBA" id="ARBA00007613"/>
    </source>
</evidence>
<comment type="similarity">
    <text evidence="1 2">Belongs to the outer membrane factor (OMF) (TC 1.B.17) family.</text>
</comment>
<dbReference type="SUPFAM" id="SSF56954">
    <property type="entry name" value="Outer membrane efflux proteins (OEP)"/>
    <property type="match status" value="1"/>
</dbReference>
<sequence length="525" mass="55645">MKPATSRHLRLAGALIVISMCAALSGCVSVGPDFRQPSVTLENQWLESLPGEARAAPATQAAWWTAFNDPVLTALEQRAYERNLSLQVAGLHIFKARAQLATSAENLLPQSGSASVGASHINSSGIGPIPPAHLWAEHLRVNAGWEIDFWGKYRRQIESDRAQLRVSEAAYDNSLVSLFGDVANAYIDLRALEQRIAVAQQNLKSVQQSLTLTQARLKSGAASQLDVEQAATLVAETEAQIPPLIKARAQDRDTLAVLLADPPDAVDAQLKGRAAIPVPPTQIDVGIPADLLRRRPDVRQAALNAAAQSALIGAAKAKLYPSLSLTGLFGLSSGEQHGIGLTQWGSKTIGLFSAGVTVPIFDRAQLKNAVRIQDAAFQEAVLDYQNTVLQAQREVEDAIAGLRTSLDALAASARAADASQRALRLANAQYRAGSVTYDTVLDASRSALRDGDSLAQNQGLAALAAVSLYRALGGGWEVAQGQQVVSEQIAEQMAQRTDWGRLLNPPANSALARAGAGAGLPENGK</sequence>
<dbReference type="PANTHER" id="PTHR30203:SF32">
    <property type="entry name" value="CATION EFFLUX SYSTEM PROTEIN CUSC"/>
    <property type="match status" value="1"/>
</dbReference>
<dbReference type="RefSeq" id="WP_064265806.1">
    <property type="nucleotide sequence ID" value="NZ_LXJZ01000051.1"/>
</dbReference>
<dbReference type="NCBIfam" id="TIGR01845">
    <property type="entry name" value="outer_NodT"/>
    <property type="match status" value="1"/>
</dbReference>
<comment type="caution">
    <text evidence="5">The sequence shown here is derived from an EMBL/GenBank/DDBJ whole genome shotgun (WGS) entry which is preliminary data.</text>
</comment>
<dbReference type="Proteomes" id="UP000077961">
    <property type="component" value="Unassembled WGS sequence"/>
</dbReference>
<dbReference type="PROSITE" id="PS51257">
    <property type="entry name" value="PROKAR_LIPOPROTEIN"/>
    <property type="match status" value="1"/>
</dbReference>
<dbReference type="STRING" id="1462993.A6V36_21575"/>
<keyword evidence="2" id="KW-0812">Transmembrane</keyword>
<gene>
    <name evidence="4" type="ORF">A6V36_21575</name>
    <name evidence="5" type="ORF">A6V37_22865</name>
</gene>
<evidence type="ECO:0000313" key="5">
    <source>
        <dbReference type="EMBL" id="OAJ62665.1"/>
    </source>
</evidence>
<organism evidence="5 7">
    <name type="scientific">Paraburkholderia ginsengiterrae</name>
    <dbReference type="NCBI Taxonomy" id="1462993"/>
    <lineage>
        <taxon>Bacteria</taxon>
        <taxon>Pseudomonadati</taxon>
        <taxon>Pseudomonadota</taxon>
        <taxon>Betaproteobacteria</taxon>
        <taxon>Burkholderiales</taxon>
        <taxon>Burkholderiaceae</taxon>
        <taxon>Paraburkholderia</taxon>
    </lineage>
</organism>
<keyword evidence="2" id="KW-0732">Signal</keyword>
<dbReference type="InterPro" id="IPR003423">
    <property type="entry name" value="OMP_efflux"/>
</dbReference>
<keyword evidence="3" id="KW-0175">Coiled coil</keyword>
<dbReference type="OrthoDB" id="9770517at2"/>
<dbReference type="Proteomes" id="UP000078116">
    <property type="component" value="Unassembled WGS sequence"/>
</dbReference>
<evidence type="ECO:0000256" key="3">
    <source>
        <dbReference type="SAM" id="Coils"/>
    </source>
</evidence>
<dbReference type="Gene3D" id="1.20.1600.10">
    <property type="entry name" value="Outer membrane efflux proteins (OEP)"/>
    <property type="match status" value="1"/>
</dbReference>
<protein>
    <submittedName>
        <fullName evidence="5">RND transporter</fullName>
    </submittedName>
</protein>
<keyword evidence="2" id="KW-0449">Lipoprotein</keyword>
<dbReference type="InterPro" id="IPR010131">
    <property type="entry name" value="MdtP/NodT-like"/>
</dbReference>
<dbReference type="GO" id="GO:0015562">
    <property type="term" value="F:efflux transmembrane transporter activity"/>
    <property type="evidence" value="ECO:0007669"/>
    <property type="project" value="InterPro"/>
</dbReference>
<feature type="signal peptide" evidence="2">
    <location>
        <begin position="1"/>
        <end position="22"/>
    </location>
</feature>
<dbReference type="AlphaFoldDB" id="A0A1A9N947"/>
<proteinExistence type="inferred from homology"/>
<dbReference type="Pfam" id="PF02321">
    <property type="entry name" value="OEP"/>
    <property type="match status" value="2"/>
</dbReference>
<feature type="chain" id="PRO_5008393730" evidence="2">
    <location>
        <begin position="23"/>
        <end position="525"/>
    </location>
</feature>
<comment type="subcellular location">
    <subcellularLocation>
        <location evidence="2">Cell membrane</location>
        <topology evidence="2">Lipid-anchor</topology>
    </subcellularLocation>
</comment>
<dbReference type="GO" id="GO:0005886">
    <property type="term" value="C:plasma membrane"/>
    <property type="evidence" value="ECO:0007669"/>
    <property type="project" value="UniProtKB-SubCell"/>
</dbReference>
<accession>A0A1A9N947</accession>
<reference evidence="6 7" key="1">
    <citation type="submission" date="2016-04" db="EMBL/GenBank/DDBJ databases">
        <title>Reclassification of Paraburkholderia panaciterrae (Farh et al. 2015) Dobritsa &amp; Samadpour 2016 as a later homotypic synonym of Paraburkholderia ginsengiterrae (Farh et al. 2015) Dobritsa &amp; Samadpour 2016.</title>
        <authorList>
            <person name="Dobritsa A.P."/>
            <person name="Kutumbaka K."/>
            <person name="Samadpour M."/>
        </authorList>
    </citation>
    <scope>NUCLEOTIDE SEQUENCE [LARGE SCALE GENOMIC DNA]</scope>
    <source>
        <strain evidence="5 7">DCY85</strain>
        <strain evidence="4 6">DCY85-1</strain>
    </source>
</reference>
<evidence type="ECO:0000256" key="2">
    <source>
        <dbReference type="RuleBase" id="RU362097"/>
    </source>
</evidence>
<keyword evidence="2" id="KW-0564">Palmitate</keyword>
<dbReference type="PANTHER" id="PTHR30203">
    <property type="entry name" value="OUTER MEMBRANE CATION EFFLUX PROTEIN"/>
    <property type="match status" value="1"/>
</dbReference>
<dbReference type="Gene3D" id="2.20.200.10">
    <property type="entry name" value="Outer membrane efflux proteins (OEP)"/>
    <property type="match status" value="1"/>
</dbReference>
<dbReference type="EMBL" id="LXJZ01000051">
    <property type="protein sequence ID" value="OAJ62540.1"/>
    <property type="molecule type" value="Genomic_DNA"/>
</dbReference>
<evidence type="ECO:0000313" key="7">
    <source>
        <dbReference type="Proteomes" id="UP000078116"/>
    </source>
</evidence>
<evidence type="ECO:0000313" key="4">
    <source>
        <dbReference type="EMBL" id="OAJ62540.1"/>
    </source>
</evidence>
<evidence type="ECO:0000313" key="6">
    <source>
        <dbReference type="Proteomes" id="UP000077961"/>
    </source>
</evidence>
<name>A0A1A9N947_9BURK</name>
<keyword evidence="2" id="KW-0472">Membrane</keyword>
<keyword evidence="6" id="KW-1185">Reference proteome</keyword>
<dbReference type="EMBL" id="LXKA01000165">
    <property type="protein sequence ID" value="OAJ62665.1"/>
    <property type="molecule type" value="Genomic_DNA"/>
</dbReference>
<keyword evidence="2" id="KW-1134">Transmembrane beta strand</keyword>
<feature type="coiled-coil region" evidence="3">
    <location>
        <begin position="182"/>
        <end position="209"/>
    </location>
</feature>